<dbReference type="Pfam" id="PF00582">
    <property type="entry name" value="Usp"/>
    <property type="match status" value="1"/>
</dbReference>
<dbReference type="Proteomes" id="UP000234328">
    <property type="component" value="Unassembled WGS sequence"/>
</dbReference>
<keyword evidence="4" id="KW-1185">Reference proteome</keyword>
<evidence type="ECO:0000313" key="3">
    <source>
        <dbReference type="EMBL" id="PLC54323.1"/>
    </source>
</evidence>
<dbReference type="OrthoDB" id="5512223at2"/>
<dbReference type="AlphaFoldDB" id="A0A2N4UH11"/>
<evidence type="ECO:0000259" key="2">
    <source>
        <dbReference type="Pfam" id="PF00582"/>
    </source>
</evidence>
<comment type="caution">
    <text evidence="3">The sequence shown here is derived from an EMBL/GenBank/DDBJ whole genome shotgun (WGS) entry which is preliminary data.</text>
</comment>
<protein>
    <submittedName>
        <fullName evidence="3">Universal stress protein</fullName>
    </submittedName>
</protein>
<organism evidence="3 4">
    <name type="scientific">Pollutimonas nitritireducens</name>
    <dbReference type="NCBI Taxonomy" id="2045209"/>
    <lineage>
        <taxon>Bacteria</taxon>
        <taxon>Pseudomonadati</taxon>
        <taxon>Pseudomonadota</taxon>
        <taxon>Betaproteobacteria</taxon>
        <taxon>Burkholderiales</taxon>
        <taxon>Alcaligenaceae</taxon>
        <taxon>Pollutimonas</taxon>
    </lineage>
</organism>
<evidence type="ECO:0000256" key="1">
    <source>
        <dbReference type="ARBA" id="ARBA00008791"/>
    </source>
</evidence>
<comment type="similarity">
    <text evidence="1">Belongs to the universal stress protein A family.</text>
</comment>
<dbReference type="PANTHER" id="PTHR46268:SF6">
    <property type="entry name" value="UNIVERSAL STRESS PROTEIN UP12"/>
    <property type="match status" value="1"/>
</dbReference>
<dbReference type="Gene3D" id="3.40.50.620">
    <property type="entry name" value="HUPs"/>
    <property type="match status" value="1"/>
</dbReference>
<dbReference type="InterPro" id="IPR006016">
    <property type="entry name" value="UspA"/>
</dbReference>
<dbReference type="CDD" id="cd00293">
    <property type="entry name" value="USP-like"/>
    <property type="match status" value="1"/>
</dbReference>
<feature type="domain" description="UspA" evidence="2">
    <location>
        <begin position="1"/>
        <end position="141"/>
    </location>
</feature>
<dbReference type="InterPro" id="IPR014729">
    <property type="entry name" value="Rossmann-like_a/b/a_fold"/>
</dbReference>
<dbReference type="EMBL" id="PDNV01000005">
    <property type="protein sequence ID" value="PLC54323.1"/>
    <property type="molecule type" value="Genomic_DNA"/>
</dbReference>
<reference evidence="3 4" key="1">
    <citation type="submission" date="2017-10" db="EMBL/GenBank/DDBJ databases">
        <title>Two draft genome sequences of Pusillimonas sp. strains isolated from a nitrate- and radionuclide-contaminated groundwater in Russia.</title>
        <authorList>
            <person name="Grouzdev D.S."/>
            <person name="Tourova T.P."/>
            <person name="Goeva M.A."/>
            <person name="Babich T.L."/>
            <person name="Sokolova D.S."/>
            <person name="Abdullin R."/>
            <person name="Poltaraus A.B."/>
            <person name="Toshchakov S.V."/>
            <person name="Nazina T.N."/>
        </authorList>
    </citation>
    <scope>NUCLEOTIDE SEQUENCE [LARGE SCALE GENOMIC DNA]</scope>
    <source>
        <strain evidence="3 4">JR1/69-2-13</strain>
    </source>
</reference>
<dbReference type="SUPFAM" id="SSF52402">
    <property type="entry name" value="Adenine nucleotide alpha hydrolases-like"/>
    <property type="match status" value="1"/>
</dbReference>
<dbReference type="RefSeq" id="WP_102069781.1">
    <property type="nucleotide sequence ID" value="NZ_PDNV01000005.1"/>
</dbReference>
<gene>
    <name evidence="3" type="ORF">CR155_09485</name>
</gene>
<name>A0A2N4UH11_9BURK</name>
<sequence>MRTILVPVDGSESSNRAVKAAIKAAGEFGGATLHIVTVHPPIVSGNVKRFFSIEALNDYYQDEGRNALLSAKALLDEAGVTYTDEIAVGPVAQTIADVAKKKGCDLIIMGTRGLGAVTGFVLGSVATKVLSLVDIPVALIK</sequence>
<dbReference type="InterPro" id="IPR006015">
    <property type="entry name" value="Universal_stress_UspA"/>
</dbReference>
<proteinExistence type="inferred from homology"/>
<accession>A0A2N4UH11</accession>
<dbReference type="PANTHER" id="PTHR46268">
    <property type="entry name" value="STRESS RESPONSE PROTEIN NHAX"/>
    <property type="match status" value="1"/>
</dbReference>
<evidence type="ECO:0000313" key="4">
    <source>
        <dbReference type="Proteomes" id="UP000234328"/>
    </source>
</evidence>
<dbReference type="PRINTS" id="PR01438">
    <property type="entry name" value="UNVRSLSTRESS"/>
</dbReference>